<evidence type="ECO:0000313" key="1">
    <source>
        <dbReference type="EMBL" id="GAD67601.1"/>
    </source>
</evidence>
<dbReference type="PANTHER" id="PTHR35564:SF4">
    <property type="entry name" value="CYTOPLASMIC PROTEIN"/>
    <property type="match status" value="1"/>
</dbReference>
<accession>U2ZIK3</accession>
<proteinExistence type="predicted"/>
<name>U2ZIK3_VIBPR</name>
<dbReference type="STRING" id="1219065.VPR01S_08_01840"/>
<organism evidence="1 2">
    <name type="scientific">Vibrio proteolyticus NBRC 13287</name>
    <dbReference type="NCBI Taxonomy" id="1219065"/>
    <lineage>
        <taxon>Bacteria</taxon>
        <taxon>Pseudomonadati</taxon>
        <taxon>Pseudomonadota</taxon>
        <taxon>Gammaproteobacteria</taxon>
        <taxon>Vibrionales</taxon>
        <taxon>Vibrionaceae</taxon>
        <taxon>Vibrio</taxon>
    </lineage>
</organism>
<dbReference type="eggNOG" id="COG3520">
    <property type="taxonomic scope" value="Bacteria"/>
</dbReference>
<reference evidence="1 2" key="1">
    <citation type="submission" date="2013-09" db="EMBL/GenBank/DDBJ databases">
        <title>Whole genome shotgun sequence of Vibrio proteolyticus NBRC 13287.</title>
        <authorList>
            <person name="Isaki S."/>
            <person name="Hosoyama A."/>
            <person name="Numata M."/>
            <person name="Hashimoto M."/>
            <person name="Hosoyama Y."/>
            <person name="Tsuchikane K."/>
            <person name="Noguchi M."/>
            <person name="Hirakata S."/>
            <person name="Ichikawa N."/>
            <person name="Ohji S."/>
            <person name="Yamazoe A."/>
            <person name="Fujita N."/>
        </authorList>
    </citation>
    <scope>NUCLEOTIDE SEQUENCE [LARGE SCALE GENOMIC DNA]</scope>
    <source>
        <strain evidence="1 2">NBRC 13287</strain>
    </source>
</reference>
<protein>
    <recommendedName>
        <fullName evidence="3">Type VI secretion system baseplate subunit TssG</fullName>
    </recommendedName>
</protein>
<sequence>MSLTRLHDLAKNPQRYDFVQAMRLLEQLSAQGGKRLNLTLKAEAMPSGTSSEVSYFSSANGGAKLRLAKQALSGVKGVIPDYIYEEMLTALHRDDHALKDFLDVFNQRHFEISYRLESQAWLLLEREQQPAKTQLLKHLATLEYQHKPYFQYSLLLGQRSRNPVALSQILNDYFPYKITVQCSQAERRQLPTDSLTRLGCQEDYNSRVGQGFLLGNTGLVHFNRLTLTLEPSNRAEFLRIQSDTRLADEMVSLSKHYLRDNTVISVYLNVRRSYLQQPSISAKSASALRLGEVDCLAPQYKPNELVKILLR</sequence>
<dbReference type="EMBL" id="BATJ01000008">
    <property type="protein sequence ID" value="GAD67601.1"/>
    <property type="molecule type" value="Genomic_DNA"/>
</dbReference>
<dbReference type="Proteomes" id="UP000016570">
    <property type="component" value="Unassembled WGS sequence"/>
</dbReference>
<gene>
    <name evidence="1" type="ORF">VPR01S_08_01840</name>
</gene>
<dbReference type="PANTHER" id="PTHR35564">
    <property type="match status" value="1"/>
</dbReference>
<dbReference type="AlphaFoldDB" id="U2ZIK3"/>
<keyword evidence="2" id="KW-1185">Reference proteome</keyword>
<comment type="caution">
    <text evidence="1">The sequence shown here is derived from an EMBL/GenBank/DDBJ whole genome shotgun (WGS) entry which is preliminary data.</text>
</comment>
<evidence type="ECO:0008006" key="3">
    <source>
        <dbReference type="Google" id="ProtNLM"/>
    </source>
</evidence>
<dbReference type="Pfam" id="PF06996">
    <property type="entry name" value="T6SS_TssG"/>
    <property type="match status" value="1"/>
</dbReference>
<evidence type="ECO:0000313" key="2">
    <source>
        <dbReference type="Proteomes" id="UP000016570"/>
    </source>
</evidence>
<dbReference type="InterPro" id="IPR010732">
    <property type="entry name" value="T6SS_TssG-like"/>
</dbReference>
<dbReference type="RefSeq" id="WP_021705572.1">
    <property type="nucleotide sequence ID" value="NZ_BATJ01000008.1"/>
</dbReference>